<sequence length="366" mass="38407">MTRGAGRAAVLDLDEATLTLVDGDERVYQRPSDPPGPFDRPVIVVAAPHGPGAARLEALHRVAPYGVRGTGRFAACAAAATRRGVTGTLAICDVTWTTARMARAEARDAEITVGPHRDAAGLDGGSFVAGLTTDPAQRAALREALTGDPDFLLEACDQAVQDPMFRDVPLMTASDPTITVGRLLDALPAYLAALTPLVPDLRSADHTVLTGAFAAFPLLARALADAAGRAPLVLPDAVLEGALLLAEGTYTEPATQRTNVRIPLHRHRAGKLEERLVALPYGIGEYALLDGADLYVTKGSGDGLPVTDALPLEVDGAQLHIDLSHLPAGRYRLGVRTDHDGPVLVATADDDTEPVFTALPDRSAQK</sequence>
<name>A0A372GA19_9ACTN</name>
<protein>
    <submittedName>
        <fullName evidence="1">Uncharacterized protein</fullName>
    </submittedName>
</protein>
<accession>A0A372GA19</accession>
<proteinExistence type="predicted"/>
<comment type="caution">
    <text evidence="1">The sequence shown here is derived from an EMBL/GenBank/DDBJ whole genome shotgun (WGS) entry which is preliminary data.</text>
</comment>
<gene>
    <name evidence="1" type="ORF">D0T12_28815</name>
</gene>
<dbReference type="RefSeq" id="WP_117403424.1">
    <property type="nucleotide sequence ID" value="NZ_QVNQ01000010.1"/>
</dbReference>
<evidence type="ECO:0000313" key="2">
    <source>
        <dbReference type="Proteomes" id="UP000262882"/>
    </source>
</evidence>
<evidence type="ECO:0000313" key="1">
    <source>
        <dbReference type="EMBL" id="RFS82238.1"/>
    </source>
</evidence>
<reference evidence="1 2" key="1">
    <citation type="submission" date="2018-08" db="EMBL/GenBank/DDBJ databases">
        <title>Actinomadura spongicola sp. nov., isolated from marine sponge Leucetta chagosensis.</title>
        <authorList>
            <person name="Li L."/>
            <person name="Lin H.W."/>
        </authorList>
    </citation>
    <scope>NUCLEOTIDE SEQUENCE [LARGE SCALE GENOMIC DNA]</scope>
    <source>
        <strain evidence="1 2">LHW52907</strain>
    </source>
</reference>
<dbReference type="AlphaFoldDB" id="A0A372GA19"/>
<keyword evidence="2" id="KW-1185">Reference proteome</keyword>
<organism evidence="1 2">
    <name type="scientific">Actinomadura spongiicola</name>
    <dbReference type="NCBI Taxonomy" id="2303421"/>
    <lineage>
        <taxon>Bacteria</taxon>
        <taxon>Bacillati</taxon>
        <taxon>Actinomycetota</taxon>
        <taxon>Actinomycetes</taxon>
        <taxon>Streptosporangiales</taxon>
        <taxon>Thermomonosporaceae</taxon>
        <taxon>Actinomadura</taxon>
    </lineage>
</organism>
<dbReference type="OrthoDB" id="3463103at2"/>
<dbReference type="EMBL" id="QVNQ01000010">
    <property type="protein sequence ID" value="RFS82238.1"/>
    <property type="molecule type" value="Genomic_DNA"/>
</dbReference>
<dbReference type="Proteomes" id="UP000262882">
    <property type="component" value="Unassembled WGS sequence"/>
</dbReference>